<comment type="similarity">
    <text evidence="1">Belongs to the arginase family.</text>
</comment>
<dbReference type="GO" id="GO:0016813">
    <property type="term" value="F:hydrolase activity, acting on carbon-nitrogen (but not peptide) bonds, in linear amidines"/>
    <property type="evidence" value="ECO:0007669"/>
    <property type="project" value="UniProtKB-ARBA"/>
</dbReference>
<evidence type="ECO:0000313" key="3">
    <source>
        <dbReference type="EMBL" id="SDI96044.1"/>
    </source>
</evidence>
<keyword evidence="4" id="KW-1185">Reference proteome</keyword>
<proteinExistence type="inferred from homology"/>
<reference evidence="2 5" key="2">
    <citation type="submission" date="2019-07" db="EMBL/GenBank/DDBJ databases">
        <title>Whole genome shotgun sequence of Flavobacterium glycines NBRC 105008.</title>
        <authorList>
            <person name="Hosoyama A."/>
            <person name="Uohara A."/>
            <person name="Ohji S."/>
            <person name="Ichikawa N."/>
        </authorList>
    </citation>
    <scope>NUCLEOTIDE SEQUENCE [LARGE SCALE GENOMIC DNA]</scope>
    <source>
        <strain evidence="2 5">NBRC 105008</strain>
    </source>
</reference>
<sequence>MMGFDFLEPISDEFLVLLKSLSSQQLGSKVVFHTKDEFPDLNKVKIALIGVLENRGSVLEIENAGDLAVIRKDLYSMFPGNWDATIADLGDILPGNTKEDTYFALRKVASDLIKRKIIPVVIGGSQDLTYSLYRAYDELEQMVNLVSIDSKFDFGKEDEEMSNNSYLSRIIIDEPNNLFNFCNIGYQTYYNSQEEIDLIEKLFFDGYRLGEVANNIAIAEPVFRDADIVSMDLNAVKSADSGNFNSFAPNGFNGKEICALARYAGISDKVSMFGVFNHNNTALESVLISQIIWYFIEGYHYRSNEYPFGSRENYIKYSVPIDDETLVFYKSDRTDRWWIEIPFVTNGNNKLKRNTLLPCSYEEYLGACNQELPERWWKAQRKNVI</sequence>
<dbReference type="InterPro" id="IPR006035">
    <property type="entry name" value="Ureohydrolase"/>
</dbReference>
<dbReference type="SUPFAM" id="SSF52768">
    <property type="entry name" value="Arginase/deacetylase"/>
    <property type="match status" value="1"/>
</dbReference>
<protein>
    <submittedName>
        <fullName evidence="2 3">Arginase</fullName>
    </submittedName>
</protein>
<accession>A0A511CAM9</accession>
<dbReference type="CDD" id="cd09988">
    <property type="entry name" value="Formimidoylglutamase"/>
    <property type="match status" value="1"/>
</dbReference>
<evidence type="ECO:0000256" key="1">
    <source>
        <dbReference type="PROSITE-ProRule" id="PRU00742"/>
    </source>
</evidence>
<dbReference type="InterPro" id="IPR023696">
    <property type="entry name" value="Ureohydrolase_dom_sf"/>
</dbReference>
<dbReference type="Proteomes" id="UP000182367">
    <property type="component" value="Unassembled WGS sequence"/>
</dbReference>
<reference evidence="3 4" key="1">
    <citation type="submission" date="2016-10" db="EMBL/GenBank/DDBJ databases">
        <authorList>
            <person name="Varghese N."/>
            <person name="Submissions S."/>
        </authorList>
    </citation>
    <scope>NUCLEOTIDE SEQUENCE [LARGE SCALE GENOMIC DNA]</scope>
    <source>
        <strain evidence="3 4">Gm-149</strain>
    </source>
</reference>
<dbReference type="EMBL" id="BJVF01000001">
    <property type="protein sequence ID" value="GEL09727.1"/>
    <property type="molecule type" value="Genomic_DNA"/>
</dbReference>
<dbReference type="PROSITE" id="PS51409">
    <property type="entry name" value="ARGINASE_2"/>
    <property type="match status" value="1"/>
</dbReference>
<dbReference type="EMBL" id="FNEO01000001">
    <property type="protein sequence ID" value="SDI96044.1"/>
    <property type="molecule type" value="Genomic_DNA"/>
</dbReference>
<dbReference type="Proteomes" id="UP000321579">
    <property type="component" value="Unassembled WGS sequence"/>
</dbReference>
<organism evidence="2 5">
    <name type="scientific">Flavobacterium glycines</name>
    <dbReference type="NCBI Taxonomy" id="551990"/>
    <lineage>
        <taxon>Bacteria</taxon>
        <taxon>Pseudomonadati</taxon>
        <taxon>Bacteroidota</taxon>
        <taxon>Flavobacteriia</taxon>
        <taxon>Flavobacteriales</taxon>
        <taxon>Flavobacteriaceae</taxon>
        <taxon>Flavobacterium</taxon>
    </lineage>
</organism>
<evidence type="ECO:0000313" key="2">
    <source>
        <dbReference type="EMBL" id="GEL09727.1"/>
    </source>
</evidence>
<dbReference type="AlphaFoldDB" id="A0A511CAM9"/>
<gene>
    <name evidence="2" type="primary">fjo29</name>
    <name evidence="2" type="ORF">FGL01_04660</name>
    <name evidence="3" type="ORF">SAMN05192550_1263</name>
</gene>
<evidence type="ECO:0000313" key="4">
    <source>
        <dbReference type="Proteomes" id="UP000182367"/>
    </source>
</evidence>
<name>A0A511CAM9_9FLAO</name>
<comment type="caution">
    <text evidence="2">The sequence shown here is derived from an EMBL/GenBank/DDBJ whole genome shotgun (WGS) entry which is preliminary data.</text>
</comment>
<evidence type="ECO:0000313" key="5">
    <source>
        <dbReference type="Proteomes" id="UP000321579"/>
    </source>
</evidence>
<dbReference type="GO" id="GO:0046872">
    <property type="term" value="F:metal ion binding"/>
    <property type="evidence" value="ECO:0007669"/>
    <property type="project" value="InterPro"/>
</dbReference>
<dbReference type="Pfam" id="PF00491">
    <property type="entry name" value="Arginase"/>
    <property type="match status" value="1"/>
</dbReference>
<dbReference type="Gene3D" id="3.40.800.10">
    <property type="entry name" value="Ureohydrolase domain"/>
    <property type="match status" value="1"/>
</dbReference>